<dbReference type="Gramene" id="OB02G20380.1">
    <property type="protein sequence ID" value="OB02G20380.1"/>
    <property type="gene ID" value="OB02G20380"/>
</dbReference>
<evidence type="ECO:0000259" key="7">
    <source>
        <dbReference type="Pfam" id="PF00082"/>
    </source>
</evidence>
<dbReference type="PANTHER" id="PTHR10795">
    <property type="entry name" value="PROPROTEIN CONVERTASE SUBTILISIN/KEXIN"/>
    <property type="match status" value="1"/>
</dbReference>
<evidence type="ECO:0000256" key="1">
    <source>
        <dbReference type="ARBA" id="ARBA00011073"/>
    </source>
</evidence>
<dbReference type="AlphaFoldDB" id="J3LBM1"/>
<dbReference type="Gene3D" id="3.40.50.200">
    <property type="entry name" value="Peptidase S8/S53 domain"/>
    <property type="match status" value="1"/>
</dbReference>
<sequence length="300" mass="32134">MTCVLVDNEIARRIATYATSTRDPKVKVSQTVTMVGSGVLSPRVAAFSSRGPSTQFPAILKPDVAAPGASILAAVGDSYEFKSGTSMACPHVSAVVALLKSVHPDWSPAMIKSAIVTTASVVDRFGMPIQAEAVPRKVADPFDFGGGHIEPERAVDPGLLYDIDPIEYTKFFNCTLATLDYCKSYMGQLYQLNLPSIAVPDLNDYVTVQRTVTNVGGPEATYKAVVDAPAGVNMFVEPSVIKFTRGGSKSATFKVTFVGRQKVQGGYTFGSLTWLDDNTHSVRIPIAVRIVIENFVADTS</sequence>
<protein>
    <recommendedName>
        <fullName evidence="11">Subtilisin-like protease fibronectin type-III domain-containing protein</fullName>
    </recommendedName>
</protein>
<dbReference type="STRING" id="4533.J3LBM1"/>
<feature type="domain" description="Peptidase S8/S53" evidence="7">
    <location>
        <begin position="32"/>
        <end position="119"/>
    </location>
</feature>
<evidence type="ECO:0008006" key="11">
    <source>
        <dbReference type="Google" id="ProtNLM"/>
    </source>
</evidence>
<dbReference type="PROSITE" id="PS00138">
    <property type="entry name" value="SUBTILASE_SER"/>
    <property type="match status" value="1"/>
</dbReference>
<dbReference type="InterPro" id="IPR041469">
    <property type="entry name" value="Subtilisin-like_FN3"/>
</dbReference>
<comment type="caution">
    <text evidence="6">Lacks conserved residue(s) required for the propagation of feature annotation.</text>
</comment>
<dbReference type="Pfam" id="PF17766">
    <property type="entry name" value="fn3_6"/>
    <property type="match status" value="1"/>
</dbReference>
<evidence type="ECO:0000256" key="5">
    <source>
        <dbReference type="ARBA" id="ARBA00022825"/>
    </source>
</evidence>
<dbReference type="SUPFAM" id="SSF52743">
    <property type="entry name" value="Subtilisin-like"/>
    <property type="match status" value="1"/>
</dbReference>
<dbReference type="InterPro" id="IPR045051">
    <property type="entry name" value="SBT"/>
</dbReference>
<accession>J3LBM1</accession>
<evidence type="ECO:0000313" key="9">
    <source>
        <dbReference type="EnsemblPlants" id="OB02G20380.1"/>
    </source>
</evidence>
<proteinExistence type="inferred from homology"/>
<dbReference type="GO" id="GO:0004252">
    <property type="term" value="F:serine-type endopeptidase activity"/>
    <property type="evidence" value="ECO:0007669"/>
    <property type="project" value="InterPro"/>
</dbReference>
<keyword evidence="3" id="KW-0732">Signal</keyword>
<evidence type="ECO:0000259" key="8">
    <source>
        <dbReference type="Pfam" id="PF17766"/>
    </source>
</evidence>
<dbReference type="InterPro" id="IPR000209">
    <property type="entry name" value="Peptidase_S8/S53_dom"/>
</dbReference>
<dbReference type="PROSITE" id="PS51892">
    <property type="entry name" value="SUBTILASE"/>
    <property type="match status" value="1"/>
</dbReference>
<comment type="similarity">
    <text evidence="1 6">Belongs to the peptidase S8 family.</text>
</comment>
<keyword evidence="5" id="KW-0720">Serine protease</keyword>
<dbReference type="GO" id="GO:0006508">
    <property type="term" value="P:proteolysis"/>
    <property type="evidence" value="ECO:0007669"/>
    <property type="project" value="UniProtKB-KW"/>
</dbReference>
<evidence type="ECO:0000256" key="4">
    <source>
        <dbReference type="ARBA" id="ARBA00022801"/>
    </source>
</evidence>
<evidence type="ECO:0000256" key="6">
    <source>
        <dbReference type="PROSITE-ProRule" id="PRU01240"/>
    </source>
</evidence>
<feature type="domain" description="Subtilisin-like protease fibronectin type-III" evidence="8">
    <location>
        <begin position="191"/>
        <end position="288"/>
    </location>
</feature>
<reference evidence="9" key="1">
    <citation type="submission" date="2013-04" db="UniProtKB">
        <authorList>
            <consortium name="EnsemblPlants"/>
        </authorList>
    </citation>
    <scope>IDENTIFICATION</scope>
</reference>
<keyword evidence="2" id="KW-0645">Protease</keyword>
<dbReference type="Pfam" id="PF00082">
    <property type="entry name" value="Peptidase_S8"/>
    <property type="match status" value="1"/>
</dbReference>
<dbReference type="Proteomes" id="UP000006038">
    <property type="component" value="Unassembled WGS sequence"/>
</dbReference>
<keyword evidence="10" id="KW-1185">Reference proteome</keyword>
<dbReference type="OMA" id="ARGYNKF"/>
<keyword evidence="4" id="KW-0378">Hydrolase</keyword>
<dbReference type="Gene3D" id="2.60.40.2310">
    <property type="match status" value="1"/>
</dbReference>
<evidence type="ECO:0000256" key="2">
    <source>
        <dbReference type="ARBA" id="ARBA00022670"/>
    </source>
</evidence>
<dbReference type="InterPro" id="IPR023828">
    <property type="entry name" value="Peptidase_S8_Ser-AS"/>
</dbReference>
<dbReference type="InterPro" id="IPR036852">
    <property type="entry name" value="Peptidase_S8/S53_dom_sf"/>
</dbReference>
<dbReference type="EnsemblPlants" id="OB02G20380.1">
    <property type="protein sequence ID" value="OB02G20380.1"/>
    <property type="gene ID" value="OB02G20380"/>
</dbReference>
<dbReference type="eggNOG" id="ENOG502R8FD">
    <property type="taxonomic scope" value="Eukaryota"/>
</dbReference>
<evidence type="ECO:0000256" key="3">
    <source>
        <dbReference type="ARBA" id="ARBA00022729"/>
    </source>
</evidence>
<dbReference type="HOGENOM" id="CLU_000625_1_0_1"/>
<name>J3LBM1_ORYBR</name>
<organism evidence="9">
    <name type="scientific">Oryza brachyantha</name>
    <name type="common">malo sina</name>
    <dbReference type="NCBI Taxonomy" id="4533"/>
    <lineage>
        <taxon>Eukaryota</taxon>
        <taxon>Viridiplantae</taxon>
        <taxon>Streptophyta</taxon>
        <taxon>Embryophyta</taxon>
        <taxon>Tracheophyta</taxon>
        <taxon>Spermatophyta</taxon>
        <taxon>Magnoliopsida</taxon>
        <taxon>Liliopsida</taxon>
        <taxon>Poales</taxon>
        <taxon>Poaceae</taxon>
        <taxon>BOP clade</taxon>
        <taxon>Oryzoideae</taxon>
        <taxon>Oryzeae</taxon>
        <taxon>Oryzinae</taxon>
        <taxon>Oryza</taxon>
    </lineage>
</organism>
<dbReference type="Gene3D" id="3.50.30.30">
    <property type="match status" value="1"/>
</dbReference>
<evidence type="ECO:0000313" key="10">
    <source>
        <dbReference type="Proteomes" id="UP000006038"/>
    </source>
</evidence>